<feature type="compositionally biased region" description="Polar residues" evidence="1">
    <location>
        <begin position="22"/>
        <end position="42"/>
    </location>
</feature>
<evidence type="ECO:0000313" key="2">
    <source>
        <dbReference type="EMBL" id="SFG43622.1"/>
    </source>
</evidence>
<name>A0A1I2RSW9_9CORY</name>
<proteinExistence type="predicted"/>
<dbReference type="AlphaFoldDB" id="A0A1I2RSW9"/>
<organism evidence="2 3">
    <name type="scientific">Corynebacterium spheniscorum</name>
    <dbReference type="NCBI Taxonomy" id="185761"/>
    <lineage>
        <taxon>Bacteria</taxon>
        <taxon>Bacillati</taxon>
        <taxon>Actinomycetota</taxon>
        <taxon>Actinomycetes</taxon>
        <taxon>Mycobacteriales</taxon>
        <taxon>Corynebacteriaceae</taxon>
        <taxon>Corynebacterium</taxon>
    </lineage>
</organism>
<evidence type="ECO:0000256" key="1">
    <source>
        <dbReference type="SAM" id="MobiDB-lite"/>
    </source>
</evidence>
<evidence type="ECO:0000313" key="3">
    <source>
        <dbReference type="Proteomes" id="UP000199065"/>
    </source>
</evidence>
<gene>
    <name evidence="2" type="ORF">SAMN05660282_00877</name>
</gene>
<reference evidence="2 3" key="1">
    <citation type="submission" date="2016-10" db="EMBL/GenBank/DDBJ databases">
        <authorList>
            <person name="de Groot N.N."/>
        </authorList>
    </citation>
    <scope>NUCLEOTIDE SEQUENCE [LARGE SCALE GENOMIC DNA]</scope>
    <source>
        <strain>J11</strain>
        <strain evidence="3">PG 39</strain>
    </source>
</reference>
<feature type="region of interest" description="Disordered" evidence="1">
    <location>
        <begin position="19"/>
        <end position="42"/>
    </location>
</feature>
<dbReference type="STRING" id="185761.SAMN05660282_00877"/>
<dbReference type="EMBL" id="FOPJ01000004">
    <property type="protein sequence ID" value="SFG43622.1"/>
    <property type="molecule type" value="Genomic_DNA"/>
</dbReference>
<dbReference type="Proteomes" id="UP000199065">
    <property type="component" value="Unassembled WGS sequence"/>
</dbReference>
<dbReference type="RefSeq" id="WP_092284827.1">
    <property type="nucleotide sequence ID" value="NZ_FOPJ01000004.1"/>
</dbReference>
<protein>
    <submittedName>
        <fullName evidence="2">Uncharacterized protein</fullName>
    </submittedName>
</protein>
<sequence length="294" mass="31922">MKSGVLFCAALLLVGCSDSRETQPPSSAVTSSSPQNENARGRTISGSENIHWAVAVAGQPGVCWSDGVLRCAWEGRLRGVERCADTTLLTWEEDKVVDVACVKAADVRVRPEEARQLRAGEVLSLGGYEFEGSTNPGLIVRRSQTEGFVMAPEETWGFNHTFFRPPYRALPKAEAFRYVPTWLLGQWTEHSRGMQITPDGAVSVRVNAGPARTIMEFEGVLTQVDGGRDHGEFELKVRAVKLLDTEEFPQGLQAGEMLKFGVVDGVAKMAGFELSFCDVEGALSAGRRVAPCGD</sequence>
<keyword evidence="3" id="KW-1185">Reference proteome</keyword>
<accession>A0A1I2RSW9</accession>
<dbReference type="PROSITE" id="PS51257">
    <property type="entry name" value="PROKAR_LIPOPROTEIN"/>
    <property type="match status" value="1"/>
</dbReference>